<gene>
    <name evidence="1" type="ORF">N3K66_008537</name>
</gene>
<organism evidence="1 2">
    <name type="scientific">Trichothecium roseum</name>
    <dbReference type="NCBI Taxonomy" id="47278"/>
    <lineage>
        <taxon>Eukaryota</taxon>
        <taxon>Fungi</taxon>
        <taxon>Dikarya</taxon>
        <taxon>Ascomycota</taxon>
        <taxon>Pezizomycotina</taxon>
        <taxon>Sordariomycetes</taxon>
        <taxon>Hypocreomycetidae</taxon>
        <taxon>Hypocreales</taxon>
        <taxon>Hypocreales incertae sedis</taxon>
        <taxon>Trichothecium</taxon>
    </lineage>
</organism>
<sequence length="534" mass="58635">MVSSSFLLALATGCSLAAAQTFTNPIIWQDLADLELIRVNDTFYYTASTMHYSPGAPVLRSYNLYEWEMIGHSVPELTFGDKYNLHGSGRAYVNGIWASSMAYRESNGLYYWYGCIDFATTYIFTASDPAGPWEQQPSIQECYYDVGVLVDEDDTMYLASGKYDIAVTQLSEDGFSPVRTELVWQDSERYLEGARFYNINGRYYIWLTKPADEQHVLIAEAPFGTYQTHSVLERMGSPIPSSGTTHQGSLIDTPNGDWYYTAFLDAYPLGRIPVLAPITFDDQGVPTVVTDANGAWASSYPVPGIQTDKSVTPIGPYTTNFDSAPLGAEWEWNHNPDNSAWDIGGGLTLRTATVTTDLYAARNTLSHRIVGPKSSATIRLNLAGMGSGDIAGIALLRDESAYLGVRKASDGSLTLQAVYDITMVEQDGAWQTTSEGNVVASLTSGLEGVASGDADIWLRLTADATPTFGVDNAGRNPAIFEWSTDGESWSQLGEIHNLHNRWQFFMAFRFAIFNFATEALGGEALVKEFSLQLA</sequence>
<name>A0ACC0UQN6_9HYPO</name>
<comment type="caution">
    <text evidence="1">The sequence shown here is derived from an EMBL/GenBank/DDBJ whole genome shotgun (WGS) entry which is preliminary data.</text>
</comment>
<evidence type="ECO:0000313" key="2">
    <source>
        <dbReference type="Proteomes" id="UP001163324"/>
    </source>
</evidence>
<accession>A0ACC0UQN6</accession>
<protein>
    <submittedName>
        <fullName evidence="1">Uncharacterized protein</fullName>
    </submittedName>
</protein>
<proteinExistence type="predicted"/>
<evidence type="ECO:0000313" key="1">
    <source>
        <dbReference type="EMBL" id="KAI9896365.1"/>
    </source>
</evidence>
<dbReference type="EMBL" id="CM047948">
    <property type="protein sequence ID" value="KAI9896365.1"/>
    <property type="molecule type" value="Genomic_DNA"/>
</dbReference>
<dbReference type="Proteomes" id="UP001163324">
    <property type="component" value="Chromosome 9"/>
</dbReference>
<keyword evidence="2" id="KW-1185">Reference proteome</keyword>
<reference evidence="1" key="1">
    <citation type="submission" date="2022-10" db="EMBL/GenBank/DDBJ databases">
        <title>Complete Genome of Trichothecium roseum strain YXFP-22015, a Plant Pathogen Isolated from Citrus.</title>
        <authorList>
            <person name="Wang Y."/>
            <person name="Zhu L."/>
        </authorList>
    </citation>
    <scope>NUCLEOTIDE SEQUENCE</scope>
    <source>
        <strain evidence="1">YXFP-22015</strain>
    </source>
</reference>